<sequence length="693" mass="73866">MSASPPPGLFKPAHQGHSLATLVLIENSAAMVDRWPDLRDRYLPTLLGTVRKVNPFVPIHVLFLTSCPVSAPEEAIALPNNSRYHHLPEVRFSQQPNNKITAANLFNATDILATTFLEVNTTRHLFVIAAFRPIRMRGCSRRRSTDELAGIGLQIDKGWSPTAHENIHLHMILNPKAHASDHFTQLFYDVLAMQRFQEASTWFLVNSDDYRFHLSMRPQGNQEVTVRPSPSAVSHPTSVIFPGTASAVSPSLLTPTSCISGLSIASPLTDSFPDASAPPPSSLSQLPQRTPLPRNNSFPPAGANGRLVPSRLTTTSSITNSPPPPIASFPSGSDTEPKPSLVKHLQKIHGLTKKRNYGLQTARAPFIRDETNSSSAFPPAQSLDPVTGRPRRNTGVHASKNKRGDDPRRPRRGSIHVGLPESVRVSSPESDSSASVSAPSPTATVTGVLASAVGPVSVGLQTGTPVSAPDLGDVAYANAPPQPLWQQTETLVQQAAPANSAPAFTDMLPPQQLPPQAHALLPTQVQGPLQRTHVPVTAPLGSSFSNVPHGNADSTVAYSNAAPAVGSSFVSQPQPLPPAPPADDGDKPFIFYPEYEEAIVPPPFPLFAPLSAAAQSATVAQYWQTSGGDYSHVLNPAVGPGLIRAGPPPVYDAPVFDSTAHSQPVHSHVSAHMQAGVVYASEQSSSLQSWAGY</sequence>
<accession>A0ACC0TWE2</accession>
<comment type="caution">
    <text evidence="1">The sequence shown here is derived from an EMBL/GenBank/DDBJ whole genome shotgun (WGS) entry which is preliminary data.</text>
</comment>
<keyword evidence="2" id="KW-1185">Reference proteome</keyword>
<proteinExistence type="predicted"/>
<gene>
    <name evidence="1" type="ORF">F5148DRAFT_1290035</name>
</gene>
<evidence type="ECO:0000313" key="1">
    <source>
        <dbReference type="EMBL" id="KAI9451596.1"/>
    </source>
</evidence>
<dbReference type="Proteomes" id="UP001207468">
    <property type="component" value="Unassembled WGS sequence"/>
</dbReference>
<dbReference type="EMBL" id="JAGFNK010000368">
    <property type="protein sequence ID" value="KAI9451596.1"/>
    <property type="molecule type" value="Genomic_DNA"/>
</dbReference>
<name>A0ACC0TWE2_9AGAM</name>
<evidence type="ECO:0000313" key="2">
    <source>
        <dbReference type="Proteomes" id="UP001207468"/>
    </source>
</evidence>
<protein>
    <submittedName>
        <fullName evidence="1">Uncharacterized protein</fullName>
    </submittedName>
</protein>
<organism evidence="1 2">
    <name type="scientific">Russula earlei</name>
    <dbReference type="NCBI Taxonomy" id="71964"/>
    <lineage>
        <taxon>Eukaryota</taxon>
        <taxon>Fungi</taxon>
        <taxon>Dikarya</taxon>
        <taxon>Basidiomycota</taxon>
        <taxon>Agaricomycotina</taxon>
        <taxon>Agaricomycetes</taxon>
        <taxon>Russulales</taxon>
        <taxon>Russulaceae</taxon>
        <taxon>Russula</taxon>
    </lineage>
</organism>
<reference evidence="1" key="1">
    <citation type="submission" date="2021-03" db="EMBL/GenBank/DDBJ databases">
        <title>Evolutionary priming and transition to the ectomycorrhizal habit in an iconic lineage of mushroom-forming fungi: is preadaptation a requirement?</title>
        <authorList>
            <consortium name="DOE Joint Genome Institute"/>
            <person name="Looney B.P."/>
            <person name="Miyauchi S."/>
            <person name="Morin E."/>
            <person name="Drula E."/>
            <person name="Courty P.E."/>
            <person name="Chicoki N."/>
            <person name="Fauchery L."/>
            <person name="Kohler A."/>
            <person name="Kuo A."/>
            <person name="LaButti K."/>
            <person name="Pangilinan J."/>
            <person name="Lipzen A."/>
            <person name="Riley R."/>
            <person name="Andreopoulos W."/>
            <person name="He G."/>
            <person name="Johnson J."/>
            <person name="Barry K.W."/>
            <person name="Grigoriev I.V."/>
            <person name="Nagy L."/>
            <person name="Hibbett D."/>
            <person name="Henrissat B."/>
            <person name="Matheny P.B."/>
            <person name="Labbe J."/>
            <person name="Martin A.F."/>
        </authorList>
    </citation>
    <scope>NUCLEOTIDE SEQUENCE</scope>
    <source>
        <strain evidence="1">BPL698</strain>
    </source>
</reference>